<dbReference type="InterPro" id="IPR052894">
    <property type="entry name" value="AsmA-related"/>
</dbReference>
<proteinExistence type="predicted"/>
<dbReference type="PANTHER" id="PTHR30441:SF8">
    <property type="entry name" value="DUF748 DOMAIN-CONTAINING PROTEIN"/>
    <property type="match status" value="1"/>
</dbReference>
<accession>A0ABS5ESC6</accession>
<name>A0ABS5ESC6_9PROT</name>
<dbReference type="PANTHER" id="PTHR30441">
    <property type="entry name" value="DUF748 DOMAIN-CONTAINING PROTEIN"/>
    <property type="match status" value="1"/>
</dbReference>
<dbReference type="Proteomes" id="UP001196870">
    <property type="component" value="Unassembled WGS sequence"/>
</dbReference>
<protein>
    <submittedName>
        <fullName evidence="1">DUF3971 domain-containing protein</fullName>
    </submittedName>
</protein>
<sequence>MLTLTAALGLILATVAWRLAQGPVDLPFLAARIEAAVNTPDSPTRLEIGRASIAWGGWRDGHASPFEIVLRDMRAREAGGTLRAEMPEAAVSLSLGWLLRGEFAPRVVELRQPSLRVFRAEDGSWALDLGSLAEQGEAPPEELPAEGPTAAAKIFADLMRPASEDSPVAALQAVTLTGGRVQVLDRQLGRSWTLDRLDLRLRRRTAGGISGRGQAMLRLGDEVVPIGVTAEATGNPGRITVGVALPAVQPAALARAVPALAPLAALDAGVALEADAVFDLDGNPLSVETRLQAGAGAANLGEGRRVAIAGIDVRARFEGDRLTFGPARLSLPRGPGGSAPEIRLQGQAQRAEGIWQGGLEVALDAIALGDLAQYWPEGVGRGARRWMTENITAGTARNGQWRVEAEVPEALDDVRVTSLAGRIEVEGATVHWLRPVPPAEDARGTAEFGLDEINVRLTGGRQQGGITVRDGALRFYAFSTGREETEMNVRVAGSVAEVMALLRHPRLKLFERRQTPLPEMSGQVTEARVAIAFPLIDALPIERLRIGVQARLEQVRIARALLGQDIARGTFDLIADTDGLRIQGNAQVAEVQARLGVEMDFRSGNAQQVVTRESLATRAEARQLAALGLDLRGIADGPVALEARQETRRNGQARIALRADLREAALTLDAMGWGKARGQPAALEAALRLQSGAVQALESARFEAPDAVVRVRAGAFRGGLPERLEILEGRLGESRFQGELRAPRASGAPWDVSLNGPVLDLHGALERQSAASGGAEGDADPSPPFAVDLRFDRVLLGPGRELSALAARAQVDERAVVRDARATGRAGTGAFEFAMIPTGSGAAARRNVTLTAADAGALLRAFDVVRAIDRGRLSMTAAYESNRPGAALRGQAEMTDFAVRDAPAFGKLMQAMTVYGLFEAASGPGLGFSRLVAPFVLTPDALILEDARAFSASLGLTARGRLDRRQQSIDMQGTIVPAYVFNTLLGNIPLLGRLFSPERGGGLFAVTYRMRGPLADPAVSVNPLSALTPGFLRGIFGIGDSGPDLGSAAR</sequence>
<comment type="caution">
    <text evidence="1">The sequence shown here is derived from an EMBL/GenBank/DDBJ whole genome shotgun (WGS) entry which is preliminary data.</text>
</comment>
<organism evidence="1 2">
    <name type="scientific">Plastoroseomonas hellenica</name>
    <dbReference type="NCBI Taxonomy" id="2687306"/>
    <lineage>
        <taxon>Bacteria</taxon>
        <taxon>Pseudomonadati</taxon>
        <taxon>Pseudomonadota</taxon>
        <taxon>Alphaproteobacteria</taxon>
        <taxon>Acetobacterales</taxon>
        <taxon>Acetobacteraceae</taxon>
        <taxon>Plastoroseomonas</taxon>
    </lineage>
</organism>
<evidence type="ECO:0000313" key="2">
    <source>
        <dbReference type="Proteomes" id="UP001196870"/>
    </source>
</evidence>
<gene>
    <name evidence="1" type="ORF">GXW71_02355</name>
</gene>
<dbReference type="EMBL" id="JAAGBB010000002">
    <property type="protein sequence ID" value="MBR0663189.1"/>
    <property type="molecule type" value="Genomic_DNA"/>
</dbReference>
<reference evidence="2" key="1">
    <citation type="journal article" date="2021" name="Syst. Appl. Microbiol.">
        <title>Roseomonas hellenica sp. nov., isolated from roots of wild-growing Alkanna tinctoria.</title>
        <authorList>
            <person name="Rat A."/>
            <person name="Naranjo H.D."/>
            <person name="Lebbe L."/>
            <person name="Cnockaert M."/>
            <person name="Krigas N."/>
            <person name="Grigoriadou K."/>
            <person name="Maloupa E."/>
            <person name="Willems A."/>
        </authorList>
    </citation>
    <scope>NUCLEOTIDE SEQUENCE [LARGE SCALE GENOMIC DNA]</scope>
    <source>
        <strain evidence="2">LMG 31523</strain>
    </source>
</reference>
<evidence type="ECO:0000313" key="1">
    <source>
        <dbReference type="EMBL" id="MBR0663189.1"/>
    </source>
</evidence>
<dbReference type="RefSeq" id="WP_211850782.1">
    <property type="nucleotide sequence ID" value="NZ_JAAGBB010000002.1"/>
</dbReference>
<keyword evidence="2" id="KW-1185">Reference proteome</keyword>